<dbReference type="Proteomes" id="UP000001472">
    <property type="component" value="Chromosome"/>
</dbReference>
<feature type="domain" description="FtsK" evidence="10">
    <location>
        <begin position="502"/>
        <end position="700"/>
    </location>
</feature>
<dbReference type="InterPro" id="IPR023836">
    <property type="entry name" value="EccCa-like_Actinobacteria"/>
</dbReference>
<sequence>MSKKAFPINRVNIDPPKPVRVAPNPPIALPEREPRNIWVMIGVPALIVALIGTIVMLYVSGVRSLATGFFPLMGIGAFSMLAFSGRFGRARKITWGELEKGRRRYLRDLDTNRDEIQTAVCAQREWQNAVHSDPPGLGAIIGGPRMWERGRGDVDFLEVRVGTGVQHAPDSVLSVTWPDISSDEELEPVTGQALRDFILEQRKIRDIAKVVNLRSAPGFSFVSEDLDRVRSLMRSVLCSLAVFHNPRDVKLMVVTRNPEVWAWMVWLPHNLHDELFDACGWRRLIFATPEELEAALGAELHMKGKRGAWTPPTVASPTAMGSALETGQVGVDLGPHLVIVDDNTGSPDAWESVVGQVGKAGLTVLRIASRVGTGVGFAEDQVFEMAQRHGAATAVKAGRDGADADDDQRPAPLLRARGTFFAHADQLSIHRAYRYARAMARWSPTSRSEVTDSTSGAAELLRSLGISDPRELDVDRLWAERRGRGDDRWCEIPVGAKPNGELQNIILRAKDFGGFGFHSVVIGTSGSGKSELFLSLVYGIALTHSPETFNVIFVDMKFESAAQDILGIPHVVAALSNLGKDERHLAERMRRVIDGEIKQRYELFKSVGARDANDYEEIRLAGRDLPPVPVLLVIVDEYLELFANHKKWIDLIIHIGQEGRGANVFFMLGGQRLDLSSLQKVKSNIAFRIALRAESGDDSREVIGSDAAYHLPSKENGFALLKVGPRDLEPFRCFYLSAPFVVPKKKEVARTIDMTLTQPRLYDWQYQPLDARRRRGIGDRRGRRCGTRRIPLLRRRFQEEEDRRRAAGVAIQRAAPIAAPAVVGAAGRPRAGR</sequence>
<gene>
    <name evidence="11" type="ordered locus">BCG_3951c</name>
</gene>
<evidence type="ECO:0000256" key="6">
    <source>
        <dbReference type="ARBA" id="ARBA00022989"/>
    </source>
</evidence>
<dbReference type="InterPro" id="IPR050206">
    <property type="entry name" value="FtsK/SpoIIIE/SftA"/>
</dbReference>
<dbReference type="Pfam" id="PF01580">
    <property type="entry name" value="FtsK_SpoIIIE"/>
    <property type="match status" value="1"/>
</dbReference>
<dbReference type="KEGG" id="mbb:BCG_3951c"/>
<reference evidence="11 12" key="1">
    <citation type="journal article" date="2007" name="Proc. Natl. Acad. Sci. U.S.A.">
        <title>Genome plasticity of BCG and impact on vaccine efficacy.</title>
        <authorList>
            <person name="Brosch R."/>
            <person name="Gordon S.V."/>
            <person name="Garnier T."/>
            <person name="Eiglmeier K."/>
            <person name="Frigui W."/>
            <person name="Valenti P."/>
            <person name="Dos Santos S."/>
            <person name="Duthoy S."/>
            <person name="Lacroix C."/>
            <person name="Garcia-Pelayo C."/>
            <person name="Inwald J.K."/>
            <person name="Golby P."/>
            <person name="Garcia J.N."/>
            <person name="Hewinson R.G."/>
            <person name="Behr M.A."/>
            <person name="Quail M.A."/>
            <person name="Churcher C."/>
            <person name="Barrell B.G."/>
            <person name="Parkhill J."/>
            <person name="Cole S.T."/>
        </authorList>
    </citation>
    <scope>NUCLEOTIDE SEQUENCE [LARGE SCALE GENOMIC DNA]</scope>
    <source>
        <strain evidence="12">BCG / Pasteur 1173P2</strain>
    </source>
</reference>
<evidence type="ECO:0000256" key="8">
    <source>
        <dbReference type="PROSITE-ProRule" id="PRU00289"/>
    </source>
</evidence>
<organism evidence="11 12">
    <name type="scientific">Mycobacterium bovis (strain BCG / Pasteur 1173P2)</name>
    <dbReference type="NCBI Taxonomy" id="410289"/>
    <lineage>
        <taxon>Bacteria</taxon>
        <taxon>Bacillati</taxon>
        <taxon>Actinomycetota</taxon>
        <taxon>Actinomycetes</taxon>
        <taxon>Mycobacteriales</taxon>
        <taxon>Mycobacteriaceae</taxon>
        <taxon>Mycobacterium</taxon>
        <taxon>Mycobacterium tuberculosis complex</taxon>
    </lineage>
</organism>
<dbReference type="HOGENOM" id="CLU_003134_1_1_11"/>
<dbReference type="Gene3D" id="3.40.50.300">
    <property type="entry name" value="P-loop containing nucleotide triphosphate hydrolases"/>
    <property type="match status" value="1"/>
</dbReference>
<proteinExistence type="predicted"/>
<dbReference type="SUPFAM" id="SSF52540">
    <property type="entry name" value="P-loop containing nucleoside triphosphate hydrolases"/>
    <property type="match status" value="1"/>
</dbReference>
<dbReference type="InterPro" id="IPR027417">
    <property type="entry name" value="P-loop_NTPase"/>
</dbReference>
<keyword evidence="7 9" id="KW-0472">Membrane</keyword>
<protein>
    <submittedName>
        <fullName evidence="11">Possible conserved membrane protein [first part]</fullName>
    </submittedName>
</protein>
<dbReference type="NCBIfam" id="TIGR03924">
    <property type="entry name" value="T7SS_EccC_a"/>
    <property type="match status" value="1"/>
</dbReference>
<evidence type="ECO:0000313" key="12">
    <source>
        <dbReference type="Proteomes" id="UP000001472"/>
    </source>
</evidence>
<dbReference type="PROSITE" id="PS50901">
    <property type="entry name" value="FTSK"/>
    <property type="match status" value="1"/>
</dbReference>
<comment type="subcellular location">
    <subcellularLocation>
        <location evidence="1">Cell membrane</location>
        <topology evidence="1">Multi-pass membrane protein</topology>
    </subcellularLocation>
</comment>
<evidence type="ECO:0000313" key="11">
    <source>
        <dbReference type="EMBL" id="CAL73941.1"/>
    </source>
</evidence>
<dbReference type="PANTHER" id="PTHR22683:SF1">
    <property type="entry name" value="TYPE VII SECRETION SYSTEM PROTEIN ESSC"/>
    <property type="match status" value="1"/>
</dbReference>
<keyword evidence="6 9" id="KW-1133">Transmembrane helix</keyword>
<evidence type="ECO:0000256" key="4">
    <source>
        <dbReference type="ARBA" id="ARBA00022741"/>
    </source>
</evidence>
<evidence type="ECO:0000256" key="9">
    <source>
        <dbReference type="SAM" id="Phobius"/>
    </source>
</evidence>
<keyword evidence="2" id="KW-1003">Cell membrane</keyword>
<accession>A0A0H3MC96</accession>
<feature type="transmembrane region" description="Helical" evidence="9">
    <location>
        <begin position="37"/>
        <end position="59"/>
    </location>
</feature>
<dbReference type="SMR" id="A0A0H3MC96"/>
<dbReference type="PANTHER" id="PTHR22683">
    <property type="entry name" value="SPORULATION PROTEIN RELATED"/>
    <property type="match status" value="1"/>
</dbReference>
<evidence type="ECO:0000256" key="7">
    <source>
        <dbReference type="ARBA" id="ARBA00023136"/>
    </source>
</evidence>
<evidence type="ECO:0000256" key="5">
    <source>
        <dbReference type="ARBA" id="ARBA00022840"/>
    </source>
</evidence>
<keyword evidence="4 8" id="KW-0547">Nucleotide-binding</keyword>
<keyword evidence="3 9" id="KW-0812">Transmembrane</keyword>
<evidence type="ECO:0000256" key="3">
    <source>
        <dbReference type="ARBA" id="ARBA00022692"/>
    </source>
</evidence>
<feature type="transmembrane region" description="Helical" evidence="9">
    <location>
        <begin position="65"/>
        <end position="83"/>
    </location>
</feature>
<evidence type="ECO:0000256" key="1">
    <source>
        <dbReference type="ARBA" id="ARBA00004651"/>
    </source>
</evidence>
<dbReference type="GO" id="GO:0005524">
    <property type="term" value="F:ATP binding"/>
    <property type="evidence" value="ECO:0007669"/>
    <property type="project" value="UniProtKB-UniRule"/>
</dbReference>
<name>A0A0H3MC96_MYCBP</name>
<dbReference type="FunFam" id="3.40.50.300:FF:001652">
    <property type="entry name" value="Type VII secretion protein EccC"/>
    <property type="match status" value="1"/>
</dbReference>
<dbReference type="AlphaFoldDB" id="A0A0H3MC96"/>
<dbReference type="GO" id="GO:0003677">
    <property type="term" value="F:DNA binding"/>
    <property type="evidence" value="ECO:0007669"/>
    <property type="project" value="InterPro"/>
</dbReference>
<dbReference type="GO" id="GO:0005886">
    <property type="term" value="C:plasma membrane"/>
    <property type="evidence" value="ECO:0007669"/>
    <property type="project" value="UniProtKB-SubCell"/>
</dbReference>
<evidence type="ECO:0000256" key="2">
    <source>
        <dbReference type="ARBA" id="ARBA00022475"/>
    </source>
</evidence>
<keyword evidence="5 8" id="KW-0067">ATP-binding</keyword>
<feature type="binding site" evidence="8">
    <location>
        <begin position="523"/>
        <end position="530"/>
    </location>
    <ligand>
        <name>ATP</name>
        <dbReference type="ChEBI" id="CHEBI:30616"/>
    </ligand>
</feature>
<dbReference type="InterPro" id="IPR002543">
    <property type="entry name" value="FtsK_dom"/>
</dbReference>
<evidence type="ECO:0000259" key="10">
    <source>
        <dbReference type="PROSITE" id="PS50901"/>
    </source>
</evidence>
<dbReference type="EMBL" id="AM408590">
    <property type="protein sequence ID" value="CAL73941.1"/>
    <property type="molecule type" value="Genomic_DNA"/>
</dbReference>